<dbReference type="EMBL" id="CAUYUJ010015209">
    <property type="protein sequence ID" value="CAK0851162.1"/>
    <property type="molecule type" value="Genomic_DNA"/>
</dbReference>
<dbReference type="InterPro" id="IPR011990">
    <property type="entry name" value="TPR-like_helical_dom_sf"/>
</dbReference>
<dbReference type="NCBIfam" id="TIGR00756">
    <property type="entry name" value="PPR"/>
    <property type="match status" value="1"/>
</dbReference>
<keyword evidence="2" id="KW-1185">Reference proteome</keyword>
<gene>
    <name evidence="1" type="ORF">PCOR1329_LOCUS43354</name>
</gene>
<accession>A0ABN9TXX7</accession>
<comment type="caution">
    <text evidence="1">The sequence shown here is derived from an EMBL/GenBank/DDBJ whole genome shotgun (WGS) entry which is preliminary data.</text>
</comment>
<proteinExistence type="predicted"/>
<organism evidence="1 2">
    <name type="scientific">Prorocentrum cordatum</name>
    <dbReference type="NCBI Taxonomy" id="2364126"/>
    <lineage>
        <taxon>Eukaryota</taxon>
        <taxon>Sar</taxon>
        <taxon>Alveolata</taxon>
        <taxon>Dinophyceae</taxon>
        <taxon>Prorocentrales</taxon>
        <taxon>Prorocentraceae</taxon>
        <taxon>Prorocentrum</taxon>
    </lineage>
</organism>
<evidence type="ECO:0000313" key="1">
    <source>
        <dbReference type="EMBL" id="CAK0851162.1"/>
    </source>
</evidence>
<dbReference type="Gene3D" id="1.25.40.10">
    <property type="entry name" value="Tetratricopeptide repeat domain"/>
    <property type="match status" value="1"/>
</dbReference>
<protein>
    <submittedName>
        <fullName evidence="1">Uncharacterized protein</fullName>
    </submittedName>
</protein>
<sequence length="99" mass="10725">MSLEASIKNCGLTKEWSAALRLLREGVRLGVQLVPNHYVATISACRKGGQWQHALSVLSEMWEAKLEPDLATTPGSARARAASSGSKLCRCSAMLVRRS</sequence>
<evidence type="ECO:0000313" key="2">
    <source>
        <dbReference type="Proteomes" id="UP001189429"/>
    </source>
</evidence>
<dbReference type="Proteomes" id="UP001189429">
    <property type="component" value="Unassembled WGS sequence"/>
</dbReference>
<dbReference type="InterPro" id="IPR002885">
    <property type="entry name" value="PPR_rpt"/>
</dbReference>
<reference evidence="1" key="1">
    <citation type="submission" date="2023-10" db="EMBL/GenBank/DDBJ databases">
        <authorList>
            <person name="Chen Y."/>
            <person name="Shah S."/>
            <person name="Dougan E. K."/>
            <person name="Thang M."/>
            <person name="Chan C."/>
        </authorList>
    </citation>
    <scope>NUCLEOTIDE SEQUENCE [LARGE SCALE GENOMIC DNA]</scope>
</reference>
<name>A0ABN9TXX7_9DINO</name>